<sequence>MEQNKLGNNIRREREARKLTQEELGKILGVSKQTVSSWEKGDKKPRVDKLNSLAELFNSSVDDLLEKTSIPSESEKYYKVAKEIYELDEEDRKFIKQMIKKLKKNQKDK</sequence>
<feature type="domain" description="HTH cro/C1-type" evidence="2">
    <location>
        <begin position="10"/>
        <end position="64"/>
    </location>
</feature>
<reference evidence="3" key="1">
    <citation type="submission" date="2022-07" db="EMBL/GenBank/DDBJ databases">
        <title>Enhanced cultured diversity of the mouse gut microbiota enables custom-made synthetic communities.</title>
        <authorList>
            <person name="Afrizal A."/>
        </authorList>
    </citation>
    <scope>NUCLEOTIDE SEQUENCE</scope>
    <source>
        <strain evidence="3">DSM 29186</strain>
    </source>
</reference>
<dbReference type="Gene3D" id="1.10.260.40">
    <property type="entry name" value="lambda repressor-like DNA-binding domains"/>
    <property type="match status" value="1"/>
</dbReference>
<evidence type="ECO:0000256" key="1">
    <source>
        <dbReference type="ARBA" id="ARBA00023125"/>
    </source>
</evidence>
<evidence type="ECO:0000313" key="3">
    <source>
        <dbReference type="EMBL" id="MCR1822730.1"/>
    </source>
</evidence>
<dbReference type="CDD" id="cd00093">
    <property type="entry name" value="HTH_XRE"/>
    <property type="match status" value="1"/>
</dbReference>
<proteinExistence type="predicted"/>
<dbReference type="Proteomes" id="UP001140817">
    <property type="component" value="Unassembled WGS sequence"/>
</dbReference>
<evidence type="ECO:0000313" key="4">
    <source>
        <dbReference type="Proteomes" id="UP001140817"/>
    </source>
</evidence>
<dbReference type="PROSITE" id="PS50943">
    <property type="entry name" value="HTH_CROC1"/>
    <property type="match status" value="1"/>
</dbReference>
<dbReference type="EMBL" id="JANKBY010000075">
    <property type="protein sequence ID" value="MCR1822730.1"/>
    <property type="molecule type" value="Genomic_DNA"/>
</dbReference>
<dbReference type="AlphaFoldDB" id="A0A9X2MBD8"/>
<dbReference type="PANTHER" id="PTHR46558:SF11">
    <property type="entry name" value="HTH-TYPE TRANSCRIPTIONAL REGULATOR XRE"/>
    <property type="match status" value="1"/>
</dbReference>
<dbReference type="InterPro" id="IPR001387">
    <property type="entry name" value="Cro/C1-type_HTH"/>
</dbReference>
<organism evidence="3 4">
    <name type="scientific">Terrisporobacter muris</name>
    <dbReference type="NCBI Taxonomy" id="2963284"/>
    <lineage>
        <taxon>Bacteria</taxon>
        <taxon>Bacillati</taxon>
        <taxon>Bacillota</taxon>
        <taxon>Clostridia</taxon>
        <taxon>Peptostreptococcales</taxon>
        <taxon>Peptostreptococcaceae</taxon>
        <taxon>Terrisporobacter</taxon>
    </lineage>
</organism>
<dbReference type="RefSeq" id="WP_257560361.1">
    <property type="nucleotide sequence ID" value="NZ_JANKBY010000075.1"/>
</dbReference>
<dbReference type="PANTHER" id="PTHR46558">
    <property type="entry name" value="TRACRIPTIONAL REGULATORY PROTEIN-RELATED-RELATED"/>
    <property type="match status" value="1"/>
</dbReference>
<comment type="caution">
    <text evidence="3">The sequence shown here is derived from an EMBL/GenBank/DDBJ whole genome shotgun (WGS) entry which is preliminary data.</text>
</comment>
<protein>
    <submittedName>
        <fullName evidence="3">Helix-turn-helix domain-containing protein</fullName>
    </submittedName>
</protein>
<evidence type="ECO:0000259" key="2">
    <source>
        <dbReference type="PROSITE" id="PS50943"/>
    </source>
</evidence>
<name>A0A9X2MBD8_9FIRM</name>
<dbReference type="InterPro" id="IPR010982">
    <property type="entry name" value="Lambda_DNA-bd_dom_sf"/>
</dbReference>
<keyword evidence="4" id="KW-1185">Reference proteome</keyword>
<dbReference type="GO" id="GO:0003677">
    <property type="term" value="F:DNA binding"/>
    <property type="evidence" value="ECO:0007669"/>
    <property type="project" value="UniProtKB-KW"/>
</dbReference>
<gene>
    <name evidence="3" type="ORF">NSA58_08020</name>
</gene>
<dbReference type="SMART" id="SM00530">
    <property type="entry name" value="HTH_XRE"/>
    <property type="match status" value="1"/>
</dbReference>
<keyword evidence="1" id="KW-0238">DNA-binding</keyword>
<accession>A0A9X2MBD8</accession>
<dbReference type="Pfam" id="PF01381">
    <property type="entry name" value="HTH_3"/>
    <property type="match status" value="1"/>
</dbReference>
<dbReference type="SUPFAM" id="SSF47413">
    <property type="entry name" value="lambda repressor-like DNA-binding domains"/>
    <property type="match status" value="1"/>
</dbReference>